<keyword evidence="9" id="KW-1185">Reference proteome</keyword>
<dbReference type="KEGG" id="mcha:111016584"/>
<reference evidence="10" key="1">
    <citation type="submission" date="2025-08" db="UniProtKB">
        <authorList>
            <consortium name="RefSeq"/>
        </authorList>
    </citation>
    <scope>IDENTIFICATION</scope>
    <source>
        <strain evidence="10">OHB3-1</strain>
    </source>
</reference>
<evidence type="ECO:0000256" key="1">
    <source>
        <dbReference type="ARBA" id="ARBA00012612"/>
    </source>
</evidence>
<keyword evidence="2" id="KW-0677">Repeat</keyword>
<dbReference type="InterPro" id="IPR012336">
    <property type="entry name" value="Thioredoxin-like_fold"/>
</dbReference>
<dbReference type="PROSITE" id="PS00194">
    <property type="entry name" value="THIOREDOXIN_1"/>
    <property type="match status" value="1"/>
</dbReference>
<dbReference type="GO" id="GO:0004791">
    <property type="term" value="F:thioredoxin-disulfide reductase (NADPH) activity"/>
    <property type="evidence" value="ECO:0007669"/>
    <property type="project" value="InterPro"/>
</dbReference>
<evidence type="ECO:0000256" key="3">
    <source>
        <dbReference type="ARBA" id="ARBA00023002"/>
    </source>
</evidence>
<dbReference type="CDD" id="cd03009">
    <property type="entry name" value="TryX_like_TryX_NRX"/>
    <property type="match status" value="2"/>
</dbReference>
<evidence type="ECO:0000313" key="9">
    <source>
        <dbReference type="Proteomes" id="UP000504603"/>
    </source>
</evidence>
<dbReference type="EC" id="1.8.1.8" evidence="1"/>
<evidence type="ECO:0000256" key="4">
    <source>
        <dbReference type="ARBA" id="ARBA00023027"/>
    </source>
</evidence>
<dbReference type="Pfam" id="PF03107">
    <property type="entry name" value="C1_2"/>
    <property type="match status" value="1"/>
</dbReference>
<dbReference type="SUPFAM" id="SSF57889">
    <property type="entry name" value="Cysteine-rich domain"/>
    <property type="match status" value="1"/>
</dbReference>
<dbReference type="InterPro" id="IPR045870">
    <property type="entry name" value="TryX_NRX_thioredoxin_dom"/>
</dbReference>
<evidence type="ECO:0000256" key="6">
    <source>
        <dbReference type="ARBA" id="ARBA00047388"/>
    </source>
</evidence>
<comment type="catalytic activity">
    <reaction evidence="6">
        <text>[protein]-dithiol + NAD(+) = [protein]-disulfide + NADH + H(+)</text>
        <dbReference type="Rhea" id="RHEA:18749"/>
        <dbReference type="Rhea" id="RHEA-COMP:10593"/>
        <dbReference type="Rhea" id="RHEA-COMP:10594"/>
        <dbReference type="ChEBI" id="CHEBI:15378"/>
        <dbReference type="ChEBI" id="CHEBI:29950"/>
        <dbReference type="ChEBI" id="CHEBI:50058"/>
        <dbReference type="ChEBI" id="CHEBI:57540"/>
        <dbReference type="ChEBI" id="CHEBI:57945"/>
        <dbReference type="EC" id="1.8.1.8"/>
    </reaction>
</comment>
<dbReference type="InterPro" id="IPR052259">
    <property type="entry name" value="Nucleoredoxin-like"/>
</dbReference>
<dbReference type="Gene3D" id="3.40.30.10">
    <property type="entry name" value="Glutaredoxin"/>
    <property type="match status" value="3"/>
</dbReference>
<dbReference type="InterPro" id="IPR046349">
    <property type="entry name" value="C1-like_sf"/>
</dbReference>
<dbReference type="OrthoDB" id="409136at2759"/>
<comment type="catalytic activity">
    <reaction evidence="7">
        <text>[protein]-dithiol + NADP(+) = [protein]-disulfide + NADPH + H(+)</text>
        <dbReference type="Rhea" id="RHEA:18753"/>
        <dbReference type="Rhea" id="RHEA-COMP:10593"/>
        <dbReference type="Rhea" id="RHEA-COMP:10594"/>
        <dbReference type="ChEBI" id="CHEBI:15378"/>
        <dbReference type="ChEBI" id="CHEBI:29950"/>
        <dbReference type="ChEBI" id="CHEBI:50058"/>
        <dbReference type="ChEBI" id="CHEBI:57783"/>
        <dbReference type="ChEBI" id="CHEBI:58349"/>
        <dbReference type="EC" id="1.8.1.8"/>
    </reaction>
</comment>
<evidence type="ECO:0000256" key="7">
    <source>
        <dbReference type="ARBA" id="ARBA00047804"/>
    </source>
</evidence>
<dbReference type="Pfam" id="PF13905">
    <property type="entry name" value="Thioredoxin_8"/>
    <property type="match status" value="3"/>
</dbReference>
<evidence type="ECO:0000256" key="5">
    <source>
        <dbReference type="ARBA" id="ARBA00025782"/>
    </source>
</evidence>
<dbReference type="PANTHER" id="PTHR13871">
    <property type="entry name" value="THIOREDOXIN"/>
    <property type="match status" value="1"/>
</dbReference>
<organism evidence="9 10">
    <name type="scientific">Momordica charantia</name>
    <name type="common">Bitter gourd</name>
    <name type="synonym">Balsam pear</name>
    <dbReference type="NCBI Taxonomy" id="3673"/>
    <lineage>
        <taxon>Eukaryota</taxon>
        <taxon>Viridiplantae</taxon>
        <taxon>Streptophyta</taxon>
        <taxon>Embryophyta</taxon>
        <taxon>Tracheophyta</taxon>
        <taxon>Spermatophyta</taxon>
        <taxon>Magnoliopsida</taxon>
        <taxon>eudicotyledons</taxon>
        <taxon>Gunneridae</taxon>
        <taxon>Pentapetalae</taxon>
        <taxon>rosids</taxon>
        <taxon>fabids</taxon>
        <taxon>Cucurbitales</taxon>
        <taxon>Cucurbitaceae</taxon>
        <taxon>Momordiceae</taxon>
        <taxon>Momordica</taxon>
    </lineage>
</organism>
<dbReference type="RefSeq" id="XP_022147719.1">
    <property type="nucleotide sequence ID" value="XM_022292027.1"/>
</dbReference>
<proteinExistence type="inferred from homology"/>
<dbReference type="Proteomes" id="UP000504603">
    <property type="component" value="Unplaced"/>
</dbReference>
<evidence type="ECO:0000259" key="8">
    <source>
        <dbReference type="PROSITE" id="PS51352"/>
    </source>
</evidence>
<evidence type="ECO:0000256" key="2">
    <source>
        <dbReference type="ARBA" id="ARBA00022737"/>
    </source>
</evidence>
<sequence length="563" mass="63719">MAGAEAAVAHGLQSLFCSGNGDYLLRNNGDQVQVEMLRGKNLGLYFSAAWCGPCQRFTPCLVEAYDELSSKGDFEIVFVSADDDEESFKEYFSKMPWLAVPFSDAERRDRLDDLFKVRGIPHLIILDKNGKVSTDGGVDIVREYGAEGYPFTLDKITQLVSREAAAKRDQSLRSILLSHSRDFVVSSNEEKVPIAKLEGKVVGLYFSMFSYEPFMTFTPKLVDVYEKLKASGERFEIVQISLDQDEELFKQGLRNIPWFALPFRDERCDKLVRYFEILTLPILVIIGQDGKTLQSNVVGAVEEHDIQAYPFTKEKFAELADVEKAKEEAQTLESVLVLGDLDYVIGKDGAKILVSSLTGRNILLYFSADWCPPCRAFLPILIAAYDNIKEKDDGFEVIFISSDRDELSFDNVFSRMPWPAVPFGDPRKAWVMRKLKVRAEGIPVLVAIGADGRTVMKDAKQLISAYGAKAYPFSAGRVEELKLEIEEMAKNWPQMVKHTLHEEHQLFLASRPPYVCDGCEKEGNLWSYWCENCDFDLHPRCALENTPEYRNGHGTMDEWSYCG</sequence>
<dbReference type="InterPro" id="IPR004146">
    <property type="entry name" value="DC1"/>
</dbReference>
<protein>
    <recommendedName>
        <fullName evidence="1">protein-disulfide reductase</fullName>
        <ecNumber evidence="1">1.8.1.8</ecNumber>
    </recommendedName>
</protein>
<comment type="similarity">
    <text evidence="5">Belongs to the nucleoredoxin family.</text>
</comment>
<evidence type="ECO:0000313" key="10">
    <source>
        <dbReference type="RefSeq" id="XP_022147719.1"/>
    </source>
</evidence>
<dbReference type="InterPro" id="IPR013766">
    <property type="entry name" value="Thioredoxin_domain"/>
</dbReference>
<dbReference type="AlphaFoldDB" id="A0A6J1D1U9"/>
<dbReference type="InterPro" id="IPR036249">
    <property type="entry name" value="Thioredoxin-like_sf"/>
</dbReference>
<feature type="domain" description="Thioredoxin" evidence="8">
    <location>
        <begin position="323"/>
        <end position="490"/>
    </location>
</feature>
<dbReference type="GeneID" id="111016584"/>
<dbReference type="SUPFAM" id="SSF52833">
    <property type="entry name" value="Thioredoxin-like"/>
    <property type="match status" value="3"/>
</dbReference>
<dbReference type="PANTHER" id="PTHR13871:SF104">
    <property type="entry name" value="NUCLEOREDOXIN 1 ISOFORM X1-RELATED"/>
    <property type="match status" value="1"/>
</dbReference>
<dbReference type="InterPro" id="IPR017937">
    <property type="entry name" value="Thioredoxin_CS"/>
</dbReference>
<feature type="domain" description="Thioredoxin" evidence="8">
    <location>
        <begin position="1"/>
        <end position="161"/>
    </location>
</feature>
<accession>A0A6J1D1U9</accession>
<keyword evidence="3" id="KW-0560">Oxidoreductase</keyword>
<dbReference type="PROSITE" id="PS51352">
    <property type="entry name" value="THIOREDOXIN_2"/>
    <property type="match status" value="2"/>
</dbReference>
<name>A0A6J1D1U9_MOMCH</name>
<gene>
    <name evidence="10" type="primary">LOC111016584</name>
</gene>
<keyword evidence="4" id="KW-0520">NAD</keyword>